<dbReference type="Proteomes" id="UP000016923">
    <property type="component" value="Unassembled WGS sequence"/>
</dbReference>
<dbReference type="EMBL" id="KE148155">
    <property type="protein sequence ID" value="EPE05857.1"/>
    <property type="molecule type" value="Genomic_DNA"/>
</dbReference>
<sequence length="440" mass="49076">MAALPSALEICGYDDEQLDKYLEENGRIVHVTDPQNLPASFVQRLRDRGDAEKQPASQPVDMDEVAAKLMQTLTRSGRRRIPSPDTDVSLDSEDMLEKEVQKEEDAYDQLVEEGGRPLYKIDMLRTVSENPDAYTDLLQSFTGLKEKDHRKWWCVFSLQRRGWKSFLWAQKMKRKTEARLAAHNKLAETNRTMVGVTEPFVFIMDKDKQDKLTTWMEYLEHECSIYVQNGYRMEQFLKHGTGTRAGTMKWIIDQIPAIKKEMTDEANTEIADGTAARAVNDTSSEAVKITTTEEKPQEPPQNLASSPSVSSSRKRRREDNDNAPGAPIQKSTETSQPAPKRSRASKPAKAASVLAKPQLAAPSSPPAATQPPAPRRSARLAAKAIPNNVDADIPVSTTKPAARAKAKAGPEEKKRASSSRQQAAPKSQKKAATPKSRKRR</sequence>
<accession>S3BZA5</accession>
<dbReference type="STRING" id="1262450.S3BZA5"/>
<dbReference type="OrthoDB" id="5236268at2759"/>
<keyword evidence="3" id="KW-1185">Reference proteome</keyword>
<gene>
    <name evidence="2" type="ORF">F503_08388</name>
</gene>
<protein>
    <submittedName>
        <fullName evidence="2">Uncharacterized protein</fullName>
    </submittedName>
</protein>
<dbReference type="VEuPathDB" id="FungiDB:F503_08388"/>
<feature type="region of interest" description="Disordered" evidence="1">
    <location>
        <begin position="270"/>
        <end position="440"/>
    </location>
</feature>
<feature type="compositionally biased region" description="Low complexity" evidence="1">
    <location>
        <begin position="418"/>
        <end position="434"/>
    </location>
</feature>
<organism evidence="2 3">
    <name type="scientific">Ophiostoma piceae (strain UAMH 11346)</name>
    <name type="common">Sap stain fungus</name>
    <dbReference type="NCBI Taxonomy" id="1262450"/>
    <lineage>
        <taxon>Eukaryota</taxon>
        <taxon>Fungi</taxon>
        <taxon>Dikarya</taxon>
        <taxon>Ascomycota</taxon>
        <taxon>Pezizomycotina</taxon>
        <taxon>Sordariomycetes</taxon>
        <taxon>Sordariomycetidae</taxon>
        <taxon>Ophiostomatales</taxon>
        <taxon>Ophiostomataceae</taxon>
        <taxon>Ophiostoma</taxon>
    </lineage>
</organism>
<proteinExistence type="predicted"/>
<dbReference type="AlphaFoldDB" id="S3BZA5"/>
<evidence type="ECO:0000256" key="1">
    <source>
        <dbReference type="SAM" id="MobiDB-lite"/>
    </source>
</evidence>
<dbReference type="HOGENOM" id="CLU_622708_0_0_1"/>
<evidence type="ECO:0000313" key="3">
    <source>
        <dbReference type="Proteomes" id="UP000016923"/>
    </source>
</evidence>
<name>S3BZA5_OPHP1</name>
<evidence type="ECO:0000313" key="2">
    <source>
        <dbReference type="EMBL" id="EPE05857.1"/>
    </source>
</evidence>
<reference evidence="2 3" key="1">
    <citation type="journal article" date="2013" name="BMC Genomics">
        <title>The genome and transcriptome of the pine saprophyte Ophiostoma piceae, and a comparison with the bark beetle-associated pine pathogen Grosmannia clavigera.</title>
        <authorList>
            <person name="Haridas S."/>
            <person name="Wang Y."/>
            <person name="Lim L."/>
            <person name="Massoumi Alamouti S."/>
            <person name="Jackman S."/>
            <person name="Docking R."/>
            <person name="Robertson G."/>
            <person name="Birol I."/>
            <person name="Bohlmann J."/>
            <person name="Breuil C."/>
        </authorList>
    </citation>
    <scope>NUCLEOTIDE SEQUENCE [LARGE SCALE GENOMIC DNA]</scope>
    <source>
        <strain evidence="2 3">UAMH 11346</strain>
    </source>
</reference>
<feature type="compositionally biased region" description="Pro residues" evidence="1">
    <location>
        <begin position="363"/>
        <end position="374"/>
    </location>
</feature>
<dbReference type="eggNOG" id="ENOG502SUGA">
    <property type="taxonomic scope" value="Eukaryota"/>
</dbReference>